<evidence type="ECO:0000256" key="3">
    <source>
        <dbReference type="ARBA" id="ARBA00022729"/>
    </source>
</evidence>
<dbReference type="PROSITE" id="PS50106">
    <property type="entry name" value="PDZ"/>
    <property type="match status" value="2"/>
</dbReference>
<keyword evidence="2 11" id="KW-0645">Protease</keyword>
<dbReference type="AlphaFoldDB" id="I3IIE3"/>
<evidence type="ECO:0000256" key="8">
    <source>
        <dbReference type="PIRSR" id="PIRSR611782-2"/>
    </source>
</evidence>
<name>I3IIE3_9BACT</name>
<dbReference type="STRING" id="247490.KSU1_B0631"/>
<dbReference type="EMBL" id="BAFH01000002">
    <property type="protein sequence ID" value="GAB61488.1"/>
    <property type="molecule type" value="Genomic_DNA"/>
</dbReference>
<evidence type="ECO:0000256" key="9">
    <source>
        <dbReference type="SAM" id="MobiDB-lite"/>
    </source>
</evidence>
<keyword evidence="12" id="KW-1185">Reference proteome</keyword>
<dbReference type="Pfam" id="PF00595">
    <property type="entry name" value="PDZ"/>
    <property type="match status" value="1"/>
</dbReference>
<feature type="active site" description="Charge relay system" evidence="7">
    <location>
        <position position="265"/>
    </location>
</feature>
<feature type="domain" description="PDZ" evidence="10">
    <location>
        <begin position="424"/>
        <end position="491"/>
    </location>
</feature>
<keyword evidence="3" id="KW-0732">Signal</keyword>
<feature type="region of interest" description="Disordered" evidence="9">
    <location>
        <begin position="80"/>
        <end position="112"/>
    </location>
</feature>
<comment type="similarity">
    <text evidence="1">Belongs to the peptidase S1C family.</text>
</comment>
<feature type="domain" description="PDZ" evidence="10">
    <location>
        <begin position="309"/>
        <end position="400"/>
    </location>
</feature>
<evidence type="ECO:0000256" key="6">
    <source>
        <dbReference type="ARBA" id="ARBA00022825"/>
    </source>
</evidence>
<dbReference type="SUPFAM" id="SSF50156">
    <property type="entry name" value="PDZ domain-like"/>
    <property type="match status" value="2"/>
</dbReference>
<dbReference type="SMART" id="SM00228">
    <property type="entry name" value="PDZ"/>
    <property type="match status" value="2"/>
</dbReference>
<keyword evidence="6" id="KW-0720">Serine protease</keyword>
<dbReference type="InterPro" id="IPR011782">
    <property type="entry name" value="Pept_S1C_Do"/>
</dbReference>
<feature type="active site" description="Charge relay system" evidence="7">
    <location>
        <position position="161"/>
    </location>
</feature>
<evidence type="ECO:0000256" key="4">
    <source>
        <dbReference type="ARBA" id="ARBA00022737"/>
    </source>
</evidence>
<evidence type="ECO:0000313" key="12">
    <source>
        <dbReference type="Proteomes" id="UP000002985"/>
    </source>
</evidence>
<evidence type="ECO:0000259" key="10">
    <source>
        <dbReference type="PROSITE" id="PS50106"/>
    </source>
</evidence>
<reference evidence="11 12" key="1">
    <citation type="journal article" date="2012" name="FEBS Lett.">
        <title>Anammox organism KSU-1 expresses a NirK-type copper-containing nitrite reductase instead of a NirS-type with cytochrome cd1.</title>
        <authorList>
            <person name="Hira D."/>
            <person name="Toh H."/>
            <person name="Migita C.T."/>
            <person name="Okubo H."/>
            <person name="Nishiyama T."/>
            <person name="Hattori M."/>
            <person name="Furukawa K."/>
            <person name="Fujii T."/>
        </authorList>
    </citation>
    <scope>NUCLEOTIDE SEQUENCE [LARGE SCALE GENOMIC DNA]</scope>
</reference>
<dbReference type="Gene3D" id="2.40.10.120">
    <property type="match status" value="1"/>
</dbReference>
<dbReference type="MEROPS" id="S01.453"/>
<dbReference type="InterPro" id="IPR001478">
    <property type="entry name" value="PDZ"/>
</dbReference>
<evidence type="ECO:0000256" key="5">
    <source>
        <dbReference type="ARBA" id="ARBA00022801"/>
    </source>
</evidence>
<dbReference type="Proteomes" id="UP000002985">
    <property type="component" value="Unassembled WGS sequence"/>
</dbReference>
<feature type="binding site" evidence="8">
    <location>
        <position position="161"/>
    </location>
    <ligand>
        <name>substrate</name>
    </ligand>
</feature>
<feature type="compositionally biased region" description="Polar residues" evidence="9">
    <location>
        <begin position="80"/>
        <end position="90"/>
    </location>
</feature>
<dbReference type="PRINTS" id="PR00834">
    <property type="entry name" value="PROTEASES2C"/>
</dbReference>
<accession>I3IIE3</accession>
<feature type="binding site" evidence="8">
    <location>
        <position position="191"/>
    </location>
    <ligand>
        <name>substrate</name>
    </ligand>
</feature>
<dbReference type="PANTHER" id="PTHR22939:SF129">
    <property type="entry name" value="SERINE PROTEASE HTRA2, MITOCHONDRIAL"/>
    <property type="match status" value="1"/>
</dbReference>
<gene>
    <name evidence="11" type="ORF">KSU1_B0631</name>
</gene>
<dbReference type="CDD" id="cd10839">
    <property type="entry name" value="cpPDZ1_DegP-like"/>
    <property type="match status" value="1"/>
</dbReference>
<evidence type="ECO:0000256" key="1">
    <source>
        <dbReference type="ARBA" id="ARBA00010541"/>
    </source>
</evidence>
<dbReference type="Pfam" id="PF13365">
    <property type="entry name" value="Trypsin_2"/>
    <property type="match status" value="1"/>
</dbReference>
<dbReference type="GO" id="GO:0004252">
    <property type="term" value="F:serine-type endopeptidase activity"/>
    <property type="evidence" value="ECO:0007669"/>
    <property type="project" value="InterPro"/>
</dbReference>
<proteinExistence type="inferred from homology"/>
<dbReference type="eggNOG" id="COG0265">
    <property type="taxonomic scope" value="Bacteria"/>
</dbReference>
<feature type="active site" description="Charge relay system" evidence="7">
    <location>
        <position position="191"/>
    </location>
</feature>
<evidence type="ECO:0000256" key="2">
    <source>
        <dbReference type="ARBA" id="ARBA00022670"/>
    </source>
</evidence>
<dbReference type="InterPro" id="IPR036034">
    <property type="entry name" value="PDZ_sf"/>
</dbReference>
<dbReference type="NCBIfam" id="TIGR02037">
    <property type="entry name" value="degP_htrA_DO"/>
    <property type="match status" value="1"/>
</dbReference>
<sequence>MGNKLGKFYLRPLFVVAFSLCFGIGMYLSYGAVVCAANKQTHEADADALATAVHLEHVFQNVVNQVKPAVVSITSVKTFKHSQQQRQRQMPNDRFHSPSPRSEPDQEDEGDPFRQFRDFFGDDFFDRFFKPRFPEGDFKIQGLGSGVIIDSEKGYIITNNHVVEDADELKVTLGDKREFDGKVIGTDPQTDIAVVKIEGDNLPLAKLGDSDTIQVGQWAIAIGNPFGLSQTVSIGVISATGRANVGVAQYEDMIQTDAAINPGNSGGPLVSIRGEVMGINTAIFTRSGGYQGIGFAIPVNMVKIVMKDLIEKGKVTRGWLGVVIQDIDPALAKSFNVTVTEGVLVSDVQENSPAQEAGLERGDIITEYEGKPIRDVNHLRNTVAQTEVGKKVKMKVLRDGKEKELSIKIGEQPAELFAIGPGGTPPLEKEQKELGMTVQNLTKEIAKNLGIEDESGVIVSNIQPGSPAGMSDIREGDIIKEVNRKKISNVTEFKKALNEADKEKGILMLVKRGEFSRYVIIKIKGK</sequence>
<dbReference type="Pfam" id="PF13180">
    <property type="entry name" value="PDZ_2"/>
    <property type="match status" value="1"/>
</dbReference>
<dbReference type="GO" id="GO:0006508">
    <property type="term" value="P:proteolysis"/>
    <property type="evidence" value="ECO:0007669"/>
    <property type="project" value="UniProtKB-KW"/>
</dbReference>
<dbReference type="InterPro" id="IPR001940">
    <property type="entry name" value="Peptidase_S1C"/>
</dbReference>
<keyword evidence="5" id="KW-0378">Hydrolase</keyword>
<dbReference type="SUPFAM" id="SSF50494">
    <property type="entry name" value="Trypsin-like serine proteases"/>
    <property type="match status" value="1"/>
</dbReference>
<feature type="binding site" evidence="8">
    <location>
        <begin position="263"/>
        <end position="265"/>
    </location>
    <ligand>
        <name>substrate</name>
    </ligand>
</feature>
<protein>
    <submittedName>
        <fullName evidence="11">Protease</fullName>
    </submittedName>
</protein>
<comment type="caution">
    <text evidence="11">The sequence shown here is derived from an EMBL/GenBank/DDBJ whole genome shotgun (WGS) entry which is preliminary data.</text>
</comment>
<evidence type="ECO:0000313" key="11">
    <source>
        <dbReference type="EMBL" id="GAB61488.1"/>
    </source>
</evidence>
<evidence type="ECO:0000256" key="7">
    <source>
        <dbReference type="PIRSR" id="PIRSR611782-1"/>
    </source>
</evidence>
<keyword evidence="4" id="KW-0677">Repeat</keyword>
<dbReference type="FunFam" id="2.40.10.10:FF:000001">
    <property type="entry name" value="Periplasmic serine protease DegS"/>
    <property type="match status" value="1"/>
</dbReference>
<dbReference type="PANTHER" id="PTHR22939">
    <property type="entry name" value="SERINE PROTEASE FAMILY S1C HTRA-RELATED"/>
    <property type="match status" value="1"/>
</dbReference>
<dbReference type="OrthoDB" id="248175at2"/>
<organism evidence="11 12">
    <name type="scientific">Candidatus Jettenia caeni</name>
    <dbReference type="NCBI Taxonomy" id="247490"/>
    <lineage>
        <taxon>Bacteria</taxon>
        <taxon>Pseudomonadati</taxon>
        <taxon>Planctomycetota</taxon>
        <taxon>Candidatus Brocadiia</taxon>
        <taxon>Candidatus Brocadiales</taxon>
        <taxon>Candidatus Brocadiaceae</taxon>
        <taxon>Candidatus Jettenia</taxon>
    </lineage>
</organism>
<dbReference type="InterPro" id="IPR009003">
    <property type="entry name" value="Peptidase_S1_PA"/>
</dbReference>
<dbReference type="Gene3D" id="2.30.42.10">
    <property type="match status" value="2"/>
</dbReference>